<dbReference type="AlphaFoldDB" id="A0A8X6L6D2"/>
<accession>A0A8X6L6D2</accession>
<dbReference type="EMBL" id="BMAO01014792">
    <property type="protein sequence ID" value="GFQ97146.1"/>
    <property type="molecule type" value="Genomic_DNA"/>
</dbReference>
<evidence type="ECO:0000313" key="2">
    <source>
        <dbReference type="EMBL" id="GFQ97146.1"/>
    </source>
</evidence>
<sequence length="159" mass="18389">MGRNEKSSSFSPTKREIKYIHFGLFQKDSNSILSFVRQGMRAHVKLVKRWLINGLAFSKSLATSKGLKPTLSVNRTFICGQSSFQAPLLELPFLLIDAKWTRWRIEWKRRRVFEDHTLVDAIIRGIKDDMTVLYKTVVFVVTFPNSSFLDILVLNLNPL</sequence>
<dbReference type="Proteomes" id="UP000887116">
    <property type="component" value="Unassembled WGS sequence"/>
</dbReference>
<keyword evidence="3" id="KW-1185">Reference proteome</keyword>
<keyword evidence="1" id="KW-0472">Membrane</keyword>
<reference evidence="2" key="1">
    <citation type="submission" date="2020-07" db="EMBL/GenBank/DDBJ databases">
        <title>Multicomponent nature underlies the extraordinary mechanical properties of spider dragline silk.</title>
        <authorList>
            <person name="Kono N."/>
            <person name="Nakamura H."/>
            <person name="Mori M."/>
            <person name="Yoshida Y."/>
            <person name="Ohtoshi R."/>
            <person name="Malay A.D."/>
            <person name="Moran D.A.P."/>
            <person name="Tomita M."/>
            <person name="Numata K."/>
            <person name="Arakawa K."/>
        </authorList>
    </citation>
    <scope>NUCLEOTIDE SEQUENCE</scope>
</reference>
<keyword evidence="1" id="KW-0812">Transmembrane</keyword>
<evidence type="ECO:0000313" key="3">
    <source>
        <dbReference type="Proteomes" id="UP000887116"/>
    </source>
</evidence>
<organism evidence="2 3">
    <name type="scientific">Trichonephila clavata</name>
    <name type="common">Joro spider</name>
    <name type="synonym">Nephila clavata</name>
    <dbReference type="NCBI Taxonomy" id="2740835"/>
    <lineage>
        <taxon>Eukaryota</taxon>
        <taxon>Metazoa</taxon>
        <taxon>Ecdysozoa</taxon>
        <taxon>Arthropoda</taxon>
        <taxon>Chelicerata</taxon>
        <taxon>Arachnida</taxon>
        <taxon>Araneae</taxon>
        <taxon>Araneomorphae</taxon>
        <taxon>Entelegynae</taxon>
        <taxon>Araneoidea</taxon>
        <taxon>Nephilidae</taxon>
        <taxon>Trichonephila</taxon>
    </lineage>
</organism>
<comment type="caution">
    <text evidence="2">The sequence shown here is derived from an EMBL/GenBank/DDBJ whole genome shotgun (WGS) entry which is preliminary data.</text>
</comment>
<proteinExistence type="predicted"/>
<name>A0A8X6L6D2_TRICU</name>
<evidence type="ECO:0000256" key="1">
    <source>
        <dbReference type="SAM" id="Phobius"/>
    </source>
</evidence>
<protein>
    <submittedName>
        <fullName evidence="2">Uncharacterized protein</fullName>
    </submittedName>
</protein>
<gene>
    <name evidence="2" type="ORF">TNCT_61761</name>
</gene>
<keyword evidence="1" id="KW-1133">Transmembrane helix</keyword>
<feature type="transmembrane region" description="Helical" evidence="1">
    <location>
        <begin position="132"/>
        <end position="154"/>
    </location>
</feature>